<dbReference type="InterPro" id="IPR006303">
    <property type="entry name" value="FliR"/>
</dbReference>
<feature type="transmembrane region" description="Helical" evidence="10">
    <location>
        <begin position="12"/>
        <end position="32"/>
    </location>
</feature>
<dbReference type="GO" id="GO:0006605">
    <property type="term" value="P:protein targeting"/>
    <property type="evidence" value="ECO:0007669"/>
    <property type="project" value="UniProtKB-UniRule"/>
</dbReference>
<dbReference type="AlphaFoldDB" id="A0A222MVS5"/>
<evidence type="ECO:0000256" key="1">
    <source>
        <dbReference type="ARBA" id="ARBA00002578"/>
    </source>
</evidence>
<evidence type="ECO:0000313" key="11">
    <source>
        <dbReference type="EMBL" id="ASQ30009.1"/>
    </source>
</evidence>
<dbReference type="PANTHER" id="PTHR30065">
    <property type="entry name" value="FLAGELLAR BIOSYNTHETIC PROTEIN FLIR"/>
    <property type="match status" value="1"/>
</dbReference>
<protein>
    <recommendedName>
        <fullName evidence="3 9">Flagellar biosynthetic protein FliR</fullName>
    </recommendedName>
</protein>
<dbReference type="EMBL" id="CP022347">
    <property type="protein sequence ID" value="ASQ30009.1"/>
    <property type="molecule type" value="Genomic_DNA"/>
</dbReference>
<keyword evidence="12" id="KW-1185">Reference proteome</keyword>
<evidence type="ECO:0000313" key="12">
    <source>
        <dbReference type="Proteomes" id="UP000201169"/>
    </source>
</evidence>
<evidence type="ECO:0000256" key="10">
    <source>
        <dbReference type="RuleBase" id="RU362071"/>
    </source>
</evidence>
<evidence type="ECO:0000256" key="7">
    <source>
        <dbReference type="ARBA" id="ARBA00023136"/>
    </source>
</evidence>
<keyword evidence="5 10" id="KW-0812">Transmembrane</keyword>
<proteinExistence type="inferred from homology"/>
<evidence type="ECO:0000256" key="5">
    <source>
        <dbReference type="ARBA" id="ARBA00022692"/>
    </source>
</evidence>
<keyword evidence="11" id="KW-0282">Flagellum</keyword>
<evidence type="ECO:0000256" key="3">
    <source>
        <dbReference type="ARBA" id="ARBA00021717"/>
    </source>
</evidence>
<accession>A0A222MVS5</accession>
<comment type="function">
    <text evidence="1 10">Role in flagellar biosynthesis.</text>
</comment>
<dbReference type="GO" id="GO:0044780">
    <property type="term" value="P:bacterial-type flagellum assembly"/>
    <property type="evidence" value="ECO:0007669"/>
    <property type="project" value="UniProtKB-UniRule"/>
</dbReference>
<feature type="transmembrane region" description="Helical" evidence="10">
    <location>
        <begin position="77"/>
        <end position="97"/>
    </location>
</feature>
<evidence type="ECO:0000256" key="8">
    <source>
        <dbReference type="ARBA" id="ARBA00023143"/>
    </source>
</evidence>
<name>A0A222MVS5_9BACT</name>
<keyword evidence="11" id="KW-0969">Cilium</keyword>
<feature type="transmembrane region" description="Helical" evidence="10">
    <location>
        <begin position="214"/>
        <end position="234"/>
    </location>
</feature>
<dbReference type="OrthoDB" id="9797790at2"/>
<dbReference type="GO" id="GO:0009425">
    <property type="term" value="C:bacterial-type flagellum basal body"/>
    <property type="evidence" value="ECO:0007669"/>
    <property type="project" value="UniProtKB-SubCell"/>
</dbReference>
<gene>
    <name evidence="11" type="primary">fliR</name>
    <name evidence="11" type="ORF">CAV_0341</name>
</gene>
<dbReference type="GO" id="GO:0005886">
    <property type="term" value="C:plasma membrane"/>
    <property type="evidence" value="ECO:0007669"/>
    <property type="project" value="UniProtKB-SubCell"/>
</dbReference>
<dbReference type="PANTHER" id="PTHR30065:SF8">
    <property type="entry name" value="FLAGELLAR BIOSYNTHETIC PROTEIN FLIR"/>
    <property type="match status" value="1"/>
</dbReference>
<keyword evidence="4 10" id="KW-1003">Cell membrane</keyword>
<evidence type="ECO:0000256" key="6">
    <source>
        <dbReference type="ARBA" id="ARBA00022989"/>
    </source>
</evidence>
<keyword evidence="11" id="KW-0966">Cell projection</keyword>
<keyword evidence="8 10" id="KW-0975">Bacterial flagellum</keyword>
<reference evidence="11 12" key="1">
    <citation type="submission" date="2017-07" db="EMBL/GenBank/DDBJ databases">
        <title>Analysis of two Campylobacter avium genomes and identification of a novel hippuricase gene.</title>
        <authorList>
            <person name="Miller W.G."/>
            <person name="Chapman M.H."/>
            <person name="Yee E."/>
            <person name="Revez J."/>
            <person name="Bono J.L."/>
            <person name="Rossi M."/>
        </authorList>
    </citation>
    <scope>NUCLEOTIDE SEQUENCE [LARGE SCALE GENOMIC DNA]</scope>
    <source>
        <strain evidence="11 12">LMG 24591</strain>
    </source>
</reference>
<comment type="similarity">
    <text evidence="2 10">Belongs to the FliR/MopE/SpaR family.</text>
</comment>
<dbReference type="InterPro" id="IPR002010">
    <property type="entry name" value="T3SS_IM_R"/>
</dbReference>
<evidence type="ECO:0000256" key="9">
    <source>
        <dbReference type="NCBIfam" id="TIGR01400"/>
    </source>
</evidence>
<dbReference type="KEGG" id="cavi:CAV_0341"/>
<dbReference type="Pfam" id="PF01311">
    <property type="entry name" value="Bac_export_1"/>
    <property type="match status" value="1"/>
</dbReference>
<feature type="transmembrane region" description="Helical" evidence="10">
    <location>
        <begin position="118"/>
        <end position="137"/>
    </location>
</feature>
<organism evidence="11 12">
    <name type="scientific">Campylobacter avium LMG 24591</name>
    <dbReference type="NCBI Taxonomy" id="522484"/>
    <lineage>
        <taxon>Bacteria</taxon>
        <taxon>Pseudomonadati</taxon>
        <taxon>Campylobacterota</taxon>
        <taxon>Epsilonproteobacteria</taxon>
        <taxon>Campylobacterales</taxon>
        <taxon>Campylobacteraceae</taxon>
        <taxon>Campylobacter</taxon>
    </lineage>
</organism>
<keyword evidence="6 10" id="KW-1133">Transmembrane helix</keyword>
<dbReference type="Proteomes" id="UP000201169">
    <property type="component" value="Chromosome"/>
</dbReference>
<evidence type="ECO:0000256" key="2">
    <source>
        <dbReference type="ARBA" id="ARBA00009772"/>
    </source>
</evidence>
<keyword evidence="7 10" id="KW-0472">Membrane</keyword>
<dbReference type="NCBIfam" id="TIGR01400">
    <property type="entry name" value="fliR"/>
    <property type="match status" value="1"/>
</dbReference>
<sequence>MEFINYLGDENVAKFMLLFARVSGLFVFFPFFSHNSIPMIIKASLSLLLTMFLYPLAQLNTPSYNSFFILQILSEVLLGIISGLILTMVFAIIQMAGEQISFTMGFTMATVIDPSSGVNSPITSQILHLLALLFFLAFDGHHLILLFIANSLDYIVLGEFYPNENLFKYISTAMLNIFLIGFTMAFPVLAISLLADFIFGLLMKTMPQFNLLVVGYPIKIALAFAVLISILLIMMQHFKALMLKVFSNIETLFFI</sequence>
<dbReference type="RefSeq" id="WP_094324797.1">
    <property type="nucleotide sequence ID" value="NZ_CP022347.1"/>
</dbReference>
<comment type="subcellular location">
    <subcellularLocation>
        <location evidence="10">Cell membrane</location>
        <topology evidence="10">Multi-pass membrane protein</topology>
    </subcellularLocation>
    <subcellularLocation>
        <location evidence="10">Bacterial flagellum basal body</location>
    </subcellularLocation>
</comment>
<dbReference type="PRINTS" id="PR00953">
    <property type="entry name" value="TYPE3IMRPROT"/>
</dbReference>
<feature type="transmembrane region" description="Helical" evidence="10">
    <location>
        <begin position="173"/>
        <end position="202"/>
    </location>
</feature>
<evidence type="ECO:0000256" key="4">
    <source>
        <dbReference type="ARBA" id="ARBA00022475"/>
    </source>
</evidence>